<dbReference type="Proteomes" id="UP000594001">
    <property type="component" value="Chromosome"/>
</dbReference>
<evidence type="ECO:0000256" key="3">
    <source>
        <dbReference type="ARBA" id="ARBA00022989"/>
    </source>
</evidence>
<accession>A0A7L9RTX8</accession>
<organism evidence="6 7">
    <name type="scientific">Candidatus Bodocaedibacter vickermanii</name>
    <dbReference type="NCBI Taxonomy" id="2741701"/>
    <lineage>
        <taxon>Bacteria</taxon>
        <taxon>Pseudomonadati</taxon>
        <taxon>Pseudomonadota</taxon>
        <taxon>Alphaproteobacteria</taxon>
        <taxon>Holosporales</taxon>
        <taxon>Candidatus Paracaedibacteraceae</taxon>
        <taxon>Candidatus Bodocaedibacter</taxon>
    </lineage>
</organism>
<dbReference type="SUPFAM" id="SSF158442">
    <property type="entry name" value="DsbB-like"/>
    <property type="match status" value="1"/>
</dbReference>
<protein>
    <submittedName>
        <fullName evidence="6">Uncharacterized protein</fullName>
    </submittedName>
</protein>
<dbReference type="InterPro" id="IPR023380">
    <property type="entry name" value="DsbB-like_sf"/>
</dbReference>
<proteinExistence type="predicted"/>
<keyword evidence="2 5" id="KW-0812">Transmembrane</keyword>
<name>A0A7L9RTX8_9PROT</name>
<keyword evidence="3 5" id="KW-1133">Transmembrane helix</keyword>
<evidence type="ECO:0000256" key="2">
    <source>
        <dbReference type="ARBA" id="ARBA00022692"/>
    </source>
</evidence>
<dbReference type="EMBL" id="CP054719">
    <property type="protein sequence ID" value="QOL19979.1"/>
    <property type="molecule type" value="Genomic_DNA"/>
</dbReference>
<feature type="transmembrane region" description="Helical" evidence="5">
    <location>
        <begin position="57"/>
        <end position="76"/>
    </location>
</feature>
<keyword evidence="4 5" id="KW-0472">Membrane</keyword>
<dbReference type="InterPro" id="IPR003752">
    <property type="entry name" value="DiS_bond_form_DsbB/BdbC"/>
</dbReference>
<reference evidence="6 7" key="1">
    <citation type="submission" date="2020-06" db="EMBL/GenBank/DDBJ databases">
        <title>The endosymbiont of the kinetoplastid Bodo saltans is a Paracaedibacter-like alpha-proteobacterium possessing a putative toxin-antitoxin system.</title>
        <authorList>
            <person name="Midha S."/>
            <person name="Rigden D.J."/>
            <person name="Siozios S."/>
            <person name="Hurst G.D.D."/>
            <person name="Jackson A.P."/>
        </authorList>
    </citation>
    <scope>NUCLEOTIDE SEQUENCE [LARGE SCALE GENOMIC DNA]</scope>
    <source>
        <strain evidence="6">Lake Konstanz</strain>
    </source>
</reference>
<keyword evidence="7" id="KW-1185">Reference proteome</keyword>
<sequence>MLPLTHVLIEKGYVNVKCAASKIGALGSVQQGLQALMNHRSCVKVTWSCWGWSMAQWHLIFASGILIVYVWGVIYAQKRSG</sequence>
<evidence type="ECO:0000313" key="7">
    <source>
        <dbReference type="Proteomes" id="UP000594001"/>
    </source>
</evidence>
<dbReference type="Pfam" id="PF02600">
    <property type="entry name" value="DsbB"/>
    <property type="match status" value="1"/>
</dbReference>
<evidence type="ECO:0000256" key="4">
    <source>
        <dbReference type="ARBA" id="ARBA00023136"/>
    </source>
</evidence>
<dbReference type="GO" id="GO:0016020">
    <property type="term" value="C:membrane"/>
    <property type="evidence" value="ECO:0007669"/>
    <property type="project" value="UniProtKB-SubCell"/>
</dbReference>
<gene>
    <name evidence="6" type="ORF">CPBP_00754</name>
</gene>
<evidence type="ECO:0000313" key="6">
    <source>
        <dbReference type="EMBL" id="QOL19979.1"/>
    </source>
</evidence>
<evidence type="ECO:0000256" key="5">
    <source>
        <dbReference type="SAM" id="Phobius"/>
    </source>
</evidence>
<dbReference type="AlphaFoldDB" id="A0A7L9RTX8"/>
<dbReference type="KEGG" id="pbal:CPBP_00754"/>
<evidence type="ECO:0000256" key="1">
    <source>
        <dbReference type="ARBA" id="ARBA00004141"/>
    </source>
</evidence>
<comment type="subcellular location">
    <subcellularLocation>
        <location evidence="1">Membrane</location>
        <topology evidence="1">Multi-pass membrane protein</topology>
    </subcellularLocation>
</comment>
<dbReference type="Gene3D" id="1.20.1550.10">
    <property type="entry name" value="DsbB-like"/>
    <property type="match status" value="1"/>
</dbReference>
<dbReference type="GO" id="GO:0006457">
    <property type="term" value="P:protein folding"/>
    <property type="evidence" value="ECO:0007669"/>
    <property type="project" value="InterPro"/>
</dbReference>
<dbReference type="GO" id="GO:0015035">
    <property type="term" value="F:protein-disulfide reductase activity"/>
    <property type="evidence" value="ECO:0007669"/>
    <property type="project" value="InterPro"/>
</dbReference>